<feature type="transmembrane region" description="Helical" evidence="6">
    <location>
        <begin position="238"/>
        <end position="258"/>
    </location>
</feature>
<keyword evidence="8" id="KW-1185">Reference proteome</keyword>
<sequence length="527" mass="60163">MSATSVFKPWVPNWAIIAILFFCMLHSMVLLGVYTSNITYSASFLDVEAEDLQFSLCVTYGTFLATILIESRLFKFFPPKKYFLVIYSLAALTFVFNVYTENFSLFIILRMAEGVLMALPWIPLRQLLITRFKSKNAVIIGFTINYSALLLASPFIMNIAVWLLENYDWSYMAYGSAIFQILCVGLVMLTFNDTRFHKKMPLYQIDWASYVLILTSILCGTYFLIYGEKKYWFDSSQITLALIIAMITGGLFVMRQILVKRPSLDMNVFRFANLRTGFFMFLLFYIARATLNMCHSTMHMVWNWEPSRVAHVQYLNLAGNIIGMIFAAIMAAKGVASKIIFIIGFSIFAIYHFWFTFLFVPDASLYDIALPYILQGVAVGTLFVPLVLFTVSSVPDKYAPFAGVIGVSGRFWGSTIGFCIIQNTQVYLQRIHFTKLSQFVIPEDPETQNRIEQITKNFIAKGYNSDDAYKLAFKQLTGSVSKQSILLSNMEIFTIIGYGLAALVVFLLVNRHLKQTFDIFKNRVWGS</sequence>
<dbReference type="SUPFAM" id="SSF103473">
    <property type="entry name" value="MFS general substrate transporter"/>
    <property type="match status" value="1"/>
</dbReference>
<feature type="transmembrane region" description="Helical" evidence="6">
    <location>
        <begin position="169"/>
        <end position="191"/>
    </location>
</feature>
<keyword evidence="2" id="KW-0813">Transport</keyword>
<evidence type="ECO:0000256" key="1">
    <source>
        <dbReference type="ARBA" id="ARBA00004141"/>
    </source>
</evidence>
<feature type="transmembrane region" description="Helical" evidence="6">
    <location>
        <begin position="52"/>
        <end position="70"/>
    </location>
</feature>
<feature type="transmembrane region" description="Helical" evidence="6">
    <location>
        <begin position="339"/>
        <end position="360"/>
    </location>
</feature>
<dbReference type="Proteomes" id="UP000287527">
    <property type="component" value="Unassembled WGS sequence"/>
</dbReference>
<name>A0A3S3SEL6_9FLAO</name>
<feature type="transmembrane region" description="Helical" evidence="6">
    <location>
        <begin position="372"/>
        <end position="391"/>
    </location>
</feature>
<evidence type="ECO:0000313" key="8">
    <source>
        <dbReference type="Proteomes" id="UP000287527"/>
    </source>
</evidence>
<gene>
    <name evidence="7" type="ORF">EPI11_08630</name>
</gene>
<reference evidence="7 8" key="1">
    <citation type="submission" date="2019-01" db="EMBL/GenBank/DDBJ databases">
        <title>Flavobacterium sp. nov.,isolated from freshwater.</title>
        <authorList>
            <person name="Zhang R."/>
            <person name="Du Z.-J."/>
        </authorList>
    </citation>
    <scope>NUCLEOTIDE SEQUENCE [LARGE SCALE GENOMIC DNA]</scope>
    <source>
        <strain evidence="7 8">1E403</strain>
    </source>
</reference>
<dbReference type="EMBL" id="SBII01000005">
    <property type="protein sequence ID" value="RWX00333.1"/>
    <property type="molecule type" value="Genomic_DNA"/>
</dbReference>
<comment type="subcellular location">
    <subcellularLocation>
        <location evidence="1">Membrane</location>
        <topology evidence="1">Multi-pass membrane protein</topology>
    </subcellularLocation>
</comment>
<evidence type="ECO:0000256" key="2">
    <source>
        <dbReference type="ARBA" id="ARBA00022448"/>
    </source>
</evidence>
<evidence type="ECO:0000256" key="5">
    <source>
        <dbReference type="ARBA" id="ARBA00023136"/>
    </source>
</evidence>
<dbReference type="PANTHER" id="PTHR42718">
    <property type="entry name" value="MAJOR FACILITATOR SUPERFAMILY MULTIDRUG TRANSPORTER MFSC"/>
    <property type="match status" value="1"/>
</dbReference>
<feature type="transmembrane region" description="Helical" evidence="6">
    <location>
        <begin position="12"/>
        <end position="32"/>
    </location>
</feature>
<evidence type="ECO:0000256" key="4">
    <source>
        <dbReference type="ARBA" id="ARBA00022989"/>
    </source>
</evidence>
<keyword evidence="5 6" id="KW-0472">Membrane</keyword>
<feature type="transmembrane region" description="Helical" evidence="6">
    <location>
        <begin position="278"/>
        <end position="302"/>
    </location>
</feature>
<accession>A0A3S3SEL6</accession>
<keyword evidence="4 6" id="KW-1133">Transmembrane helix</keyword>
<dbReference type="Gene3D" id="1.20.1250.20">
    <property type="entry name" value="MFS general substrate transporter like domains"/>
    <property type="match status" value="2"/>
</dbReference>
<organism evidence="7 8">
    <name type="scientific">Flavobacterium cerinum</name>
    <dbReference type="NCBI Taxonomy" id="2502784"/>
    <lineage>
        <taxon>Bacteria</taxon>
        <taxon>Pseudomonadati</taxon>
        <taxon>Bacteroidota</taxon>
        <taxon>Flavobacteriia</taxon>
        <taxon>Flavobacteriales</taxon>
        <taxon>Flavobacteriaceae</taxon>
        <taxon>Flavobacterium</taxon>
    </lineage>
</organism>
<feature type="transmembrane region" description="Helical" evidence="6">
    <location>
        <begin position="207"/>
        <end position="226"/>
    </location>
</feature>
<proteinExistence type="predicted"/>
<dbReference type="PANTHER" id="PTHR42718:SF9">
    <property type="entry name" value="MAJOR FACILITATOR SUPERFAMILY MULTIDRUG TRANSPORTER MFSC"/>
    <property type="match status" value="1"/>
</dbReference>
<feature type="transmembrane region" description="Helical" evidence="6">
    <location>
        <begin position="136"/>
        <end position="163"/>
    </location>
</feature>
<feature type="transmembrane region" description="Helical" evidence="6">
    <location>
        <begin position="314"/>
        <end position="332"/>
    </location>
</feature>
<dbReference type="InterPro" id="IPR036259">
    <property type="entry name" value="MFS_trans_sf"/>
</dbReference>
<feature type="transmembrane region" description="Helical" evidence="6">
    <location>
        <begin position="492"/>
        <end position="509"/>
    </location>
</feature>
<comment type="caution">
    <text evidence="7">The sequence shown here is derived from an EMBL/GenBank/DDBJ whole genome shotgun (WGS) entry which is preliminary data.</text>
</comment>
<dbReference type="RefSeq" id="WP_128389562.1">
    <property type="nucleotide sequence ID" value="NZ_SBII01000005.1"/>
</dbReference>
<keyword evidence="3 6" id="KW-0812">Transmembrane</keyword>
<dbReference type="GO" id="GO:0016020">
    <property type="term" value="C:membrane"/>
    <property type="evidence" value="ECO:0007669"/>
    <property type="project" value="UniProtKB-SubCell"/>
</dbReference>
<feature type="transmembrane region" description="Helical" evidence="6">
    <location>
        <begin position="82"/>
        <end position="99"/>
    </location>
</feature>
<dbReference type="AlphaFoldDB" id="A0A3S3SEL6"/>
<protein>
    <submittedName>
        <fullName evidence="7">MFS transporter</fullName>
    </submittedName>
</protein>
<evidence type="ECO:0000256" key="6">
    <source>
        <dbReference type="SAM" id="Phobius"/>
    </source>
</evidence>
<evidence type="ECO:0000313" key="7">
    <source>
        <dbReference type="EMBL" id="RWX00333.1"/>
    </source>
</evidence>
<evidence type="ECO:0000256" key="3">
    <source>
        <dbReference type="ARBA" id="ARBA00022692"/>
    </source>
</evidence>
<dbReference type="OrthoDB" id="622032at2"/>